<accession>A0ABX4XSZ3</accession>
<sequence>MWVSCAAHLGSVPRKQVNAPLMPCKTVAQHPTTRHCDSGCRFEGGRGLPKMSQTRPREAGHKPAFLMPV</sequence>
<evidence type="ECO:0000313" key="3">
    <source>
        <dbReference type="Proteomes" id="UP000236232"/>
    </source>
</evidence>
<comment type="caution">
    <text evidence="2">The sequence shown here is derived from an EMBL/GenBank/DDBJ whole genome shotgun (WGS) entry which is preliminary data.</text>
</comment>
<reference evidence="2 3" key="1">
    <citation type="submission" date="2018-01" db="EMBL/GenBank/DDBJ databases">
        <title>Draft Genome Sequence of Pseudomonas gingeri NCPPB 3146 (LMG 5327), a White Line Reaction Producer.</title>
        <authorList>
            <person name="Rokni-Zadeh H."/>
            <person name="Bahrami T."/>
            <person name="Zarvandi S."/>
            <person name="Changi-Ashtiani M."/>
            <person name="De Mot R."/>
        </authorList>
    </citation>
    <scope>NUCLEOTIDE SEQUENCE [LARGE SCALE GENOMIC DNA]</scope>
    <source>
        <strain evidence="3">NCPPB 3146 \ LMG 5327</strain>
    </source>
</reference>
<evidence type="ECO:0000256" key="1">
    <source>
        <dbReference type="SAM" id="MobiDB-lite"/>
    </source>
</evidence>
<feature type="region of interest" description="Disordered" evidence="1">
    <location>
        <begin position="44"/>
        <end position="69"/>
    </location>
</feature>
<proteinExistence type="predicted"/>
<keyword evidence="3" id="KW-1185">Reference proteome</keyword>
<evidence type="ECO:0000313" key="2">
    <source>
        <dbReference type="EMBL" id="PNQ87826.1"/>
    </source>
</evidence>
<dbReference type="Proteomes" id="UP000236232">
    <property type="component" value="Unassembled WGS sequence"/>
</dbReference>
<name>A0ABX4XSZ3_9PSED</name>
<organism evidence="2 3">
    <name type="scientific">Pseudomonas gingeri NCPPB 3146 = LMG 5327</name>
    <dbReference type="NCBI Taxonomy" id="707248"/>
    <lineage>
        <taxon>Bacteria</taxon>
        <taxon>Pseudomonadati</taxon>
        <taxon>Pseudomonadota</taxon>
        <taxon>Gammaproteobacteria</taxon>
        <taxon>Pseudomonadales</taxon>
        <taxon>Pseudomonadaceae</taxon>
        <taxon>Pseudomonas</taxon>
    </lineage>
</organism>
<protein>
    <submittedName>
        <fullName evidence="2">Uncharacterized protein</fullName>
    </submittedName>
</protein>
<gene>
    <name evidence="2" type="ORF">CCU68_34850</name>
</gene>
<dbReference type="EMBL" id="POWE01000191">
    <property type="protein sequence ID" value="PNQ87826.1"/>
    <property type="molecule type" value="Genomic_DNA"/>
</dbReference>